<feature type="binding site" evidence="11">
    <location>
        <position position="433"/>
    </location>
    <ligand>
        <name>Zn(2+)</name>
        <dbReference type="ChEBI" id="CHEBI:29105"/>
    </ligand>
</feature>
<evidence type="ECO:0000256" key="2">
    <source>
        <dbReference type="ARBA" id="ARBA00022598"/>
    </source>
</evidence>
<feature type="binding site" evidence="11">
    <location>
        <begin position="88"/>
        <end position="89"/>
    </location>
    <ligand>
        <name>NAD(+)</name>
        <dbReference type="ChEBI" id="CHEBI:57540"/>
    </ligand>
</feature>
<comment type="caution">
    <text evidence="14">The sequence shown here is derived from an EMBL/GenBank/DDBJ whole genome shotgun (WGS) entry which is preliminary data.</text>
</comment>
<dbReference type="Pfam" id="PF03119">
    <property type="entry name" value="DNA_ligase_ZBD"/>
    <property type="match status" value="1"/>
</dbReference>
<dbReference type="InterPro" id="IPR003583">
    <property type="entry name" value="Hlx-hairpin-Hlx_DNA-bd_motif"/>
</dbReference>
<organism evidence="14 15">
    <name type="scientific">Glycomyces mayteni</name>
    <dbReference type="NCBI Taxonomy" id="543887"/>
    <lineage>
        <taxon>Bacteria</taxon>
        <taxon>Bacillati</taxon>
        <taxon>Actinomycetota</taxon>
        <taxon>Actinomycetes</taxon>
        <taxon>Glycomycetales</taxon>
        <taxon>Glycomycetaceae</taxon>
        <taxon>Glycomyces</taxon>
    </lineage>
</organism>
<keyword evidence="11" id="KW-0464">Manganese</keyword>
<feature type="binding site" evidence="11">
    <location>
        <position position="180"/>
    </location>
    <ligand>
        <name>NAD(+)</name>
        <dbReference type="ChEBI" id="CHEBI:57540"/>
    </ligand>
</feature>
<dbReference type="SUPFAM" id="SSF50249">
    <property type="entry name" value="Nucleic acid-binding proteins"/>
    <property type="match status" value="1"/>
</dbReference>
<dbReference type="SUPFAM" id="SSF56091">
    <property type="entry name" value="DNA ligase/mRNA capping enzyme, catalytic domain"/>
    <property type="match status" value="1"/>
</dbReference>
<keyword evidence="4 11" id="KW-0479">Metal-binding</keyword>
<keyword evidence="2 11" id="KW-0436">Ligase</keyword>
<dbReference type="EMBL" id="JBHSYS010000001">
    <property type="protein sequence ID" value="MFC6956212.1"/>
    <property type="molecule type" value="Genomic_DNA"/>
</dbReference>
<keyword evidence="8 11" id="KW-0520">NAD</keyword>
<evidence type="ECO:0000313" key="15">
    <source>
        <dbReference type="Proteomes" id="UP001596470"/>
    </source>
</evidence>
<dbReference type="NCBIfam" id="TIGR00575">
    <property type="entry name" value="dnlj"/>
    <property type="match status" value="1"/>
</dbReference>
<proteinExistence type="inferred from homology"/>
<accession>A0ABW2D1N7</accession>
<dbReference type="Proteomes" id="UP001596470">
    <property type="component" value="Unassembled WGS sequence"/>
</dbReference>
<evidence type="ECO:0000256" key="10">
    <source>
        <dbReference type="ARBA" id="ARBA00034005"/>
    </source>
</evidence>
<evidence type="ECO:0000313" key="14">
    <source>
        <dbReference type="EMBL" id="MFC6956212.1"/>
    </source>
</evidence>
<dbReference type="InterPro" id="IPR001679">
    <property type="entry name" value="DNA_ligase"/>
</dbReference>
<protein>
    <recommendedName>
        <fullName evidence="11">DNA ligase</fullName>
        <ecNumber evidence="11">6.5.1.2</ecNumber>
    </recommendedName>
    <alternativeName>
        <fullName evidence="11">Polydeoxyribonucleotide synthase [NAD(+)]</fullName>
    </alternativeName>
</protein>
<dbReference type="SMART" id="SM00532">
    <property type="entry name" value="LIGANc"/>
    <property type="match status" value="1"/>
</dbReference>
<dbReference type="HAMAP" id="MF_01588">
    <property type="entry name" value="DNA_ligase_A"/>
    <property type="match status" value="1"/>
</dbReference>
<feature type="binding site" evidence="11">
    <location>
        <position position="296"/>
    </location>
    <ligand>
        <name>NAD(+)</name>
        <dbReference type="ChEBI" id="CHEBI:57540"/>
    </ligand>
</feature>
<comment type="function">
    <text evidence="1 11">DNA ligase that catalyzes the formation of phosphodiester linkages between 5'-phosphoryl and 3'-hydroxyl groups in double-stranded DNA using NAD as a coenzyme and as the energy source for the reaction. It is essential for DNA replication and repair of damaged DNA.</text>
</comment>
<dbReference type="InterPro" id="IPR013839">
    <property type="entry name" value="DNAligase_adenylation"/>
</dbReference>
<feature type="domain" description="BRCT" evidence="13">
    <location>
        <begin position="640"/>
        <end position="707"/>
    </location>
</feature>
<evidence type="ECO:0000256" key="6">
    <source>
        <dbReference type="ARBA" id="ARBA00022833"/>
    </source>
</evidence>
<dbReference type="InterPro" id="IPR004150">
    <property type="entry name" value="NAD_DNA_ligase_OB"/>
</dbReference>
<feature type="binding site" evidence="11">
    <location>
        <position position="439"/>
    </location>
    <ligand>
        <name>Zn(2+)</name>
        <dbReference type="ChEBI" id="CHEBI:29105"/>
    </ligand>
</feature>
<dbReference type="PANTHER" id="PTHR23389">
    <property type="entry name" value="CHROMOSOME TRANSMISSION FIDELITY FACTOR 18"/>
    <property type="match status" value="1"/>
</dbReference>
<dbReference type="PROSITE" id="PS50172">
    <property type="entry name" value="BRCT"/>
    <property type="match status" value="1"/>
</dbReference>
<keyword evidence="15" id="KW-1185">Reference proteome</keyword>
<evidence type="ECO:0000256" key="9">
    <source>
        <dbReference type="ARBA" id="ARBA00023204"/>
    </source>
</evidence>
<dbReference type="InterPro" id="IPR013840">
    <property type="entry name" value="DNAligase_N"/>
</dbReference>
<dbReference type="Pfam" id="PF03120">
    <property type="entry name" value="OB_DNA_ligase"/>
    <property type="match status" value="1"/>
</dbReference>
<evidence type="ECO:0000256" key="12">
    <source>
        <dbReference type="SAM" id="MobiDB-lite"/>
    </source>
</evidence>
<evidence type="ECO:0000256" key="5">
    <source>
        <dbReference type="ARBA" id="ARBA00022763"/>
    </source>
</evidence>
<dbReference type="GO" id="GO:0003911">
    <property type="term" value="F:DNA ligase (NAD+) activity"/>
    <property type="evidence" value="ECO:0007669"/>
    <property type="project" value="UniProtKB-EC"/>
</dbReference>
<reference evidence="15" key="1">
    <citation type="journal article" date="2019" name="Int. J. Syst. Evol. Microbiol.">
        <title>The Global Catalogue of Microorganisms (GCM) 10K type strain sequencing project: providing services to taxonomists for standard genome sequencing and annotation.</title>
        <authorList>
            <consortium name="The Broad Institute Genomics Platform"/>
            <consortium name="The Broad Institute Genome Sequencing Center for Infectious Disease"/>
            <person name="Wu L."/>
            <person name="Ma J."/>
        </authorList>
    </citation>
    <scope>NUCLEOTIDE SEQUENCE [LARGE SCALE GENOMIC DNA]</scope>
    <source>
        <strain evidence="15">KACC 12634</strain>
    </source>
</reference>
<feature type="binding site" evidence="11">
    <location>
        <position position="117"/>
    </location>
    <ligand>
        <name>NAD(+)</name>
        <dbReference type="ChEBI" id="CHEBI:57540"/>
    </ligand>
</feature>
<keyword evidence="3 11" id="KW-0235">DNA replication</keyword>
<dbReference type="RefSeq" id="WP_382353790.1">
    <property type="nucleotide sequence ID" value="NZ_JBHMBP010000004.1"/>
</dbReference>
<feature type="region of interest" description="Disordered" evidence="12">
    <location>
        <begin position="718"/>
        <end position="737"/>
    </location>
</feature>
<dbReference type="InterPro" id="IPR012340">
    <property type="entry name" value="NA-bd_OB-fold"/>
</dbReference>
<evidence type="ECO:0000256" key="3">
    <source>
        <dbReference type="ARBA" id="ARBA00022705"/>
    </source>
</evidence>
<dbReference type="InterPro" id="IPR001357">
    <property type="entry name" value="BRCT_dom"/>
</dbReference>
<dbReference type="InterPro" id="IPR018239">
    <property type="entry name" value="DNA_ligase_AS"/>
</dbReference>
<evidence type="ECO:0000256" key="8">
    <source>
        <dbReference type="ARBA" id="ARBA00023027"/>
    </source>
</evidence>
<dbReference type="NCBIfam" id="NF005932">
    <property type="entry name" value="PRK07956.1"/>
    <property type="match status" value="1"/>
</dbReference>
<evidence type="ECO:0000256" key="1">
    <source>
        <dbReference type="ARBA" id="ARBA00004067"/>
    </source>
</evidence>
<dbReference type="CDD" id="cd17748">
    <property type="entry name" value="BRCT_DNA_ligase_like"/>
    <property type="match status" value="1"/>
</dbReference>
<dbReference type="CDD" id="cd00114">
    <property type="entry name" value="LIGANc"/>
    <property type="match status" value="1"/>
</dbReference>
<evidence type="ECO:0000259" key="13">
    <source>
        <dbReference type="PROSITE" id="PS50172"/>
    </source>
</evidence>
<feature type="binding site" evidence="11">
    <location>
        <position position="320"/>
    </location>
    <ligand>
        <name>NAD(+)</name>
        <dbReference type="ChEBI" id="CHEBI:57540"/>
    </ligand>
</feature>
<dbReference type="Gene3D" id="1.10.150.20">
    <property type="entry name" value="5' to 3' exonuclease, C-terminal subdomain"/>
    <property type="match status" value="2"/>
</dbReference>
<dbReference type="Pfam" id="PF00533">
    <property type="entry name" value="BRCT"/>
    <property type="match status" value="1"/>
</dbReference>
<keyword evidence="5 11" id="KW-0227">DNA damage</keyword>
<comment type="cofactor">
    <cofactor evidence="11">
        <name>Mg(2+)</name>
        <dbReference type="ChEBI" id="CHEBI:18420"/>
    </cofactor>
    <cofactor evidence="11">
        <name>Mn(2+)</name>
        <dbReference type="ChEBI" id="CHEBI:29035"/>
    </cofactor>
</comment>
<dbReference type="Gene3D" id="3.40.50.10190">
    <property type="entry name" value="BRCT domain"/>
    <property type="match status" value="1"/>
</dbReference>
<dbReference type="InterPro" id="IPR004149">
    <property type="entry name" value="Znf_DNAligase_C4"/>
</dbReference>
<dbReference type="Gene3D" id="1.10.287.610">
    <property type="entry name" value="Helix hairpin bin"/>
    <property type="match status" value="1"/>
</dbReference>
<dbReference type="PIRSF" id="PIRSF001604">
    <property type="entry name" value="LigA"/>
    <property type="match status" value="1"/>
</dbReference>
<dbReference type="SUPFAM" id="SSF47781">
    <property type="entry name" value="RuvA domain 2-like"/>
    <property type="match status" value="1"/>
</dbReference>
<feature type="binding site" evidence="11">
    <location>
        <position position="417"/>
    </location>
    <ligand>
        <name>Zn(2+)</name>
        <dbReference type="ChEBI" id="CHEBI:29105"/>
    </ligand>
</feature>
<dbReference type="Gene3D" id="3.30.470.30">
    <property type="entry name" value="DNA ligase/mRNA capping enzyme"/>
    <property type="match status" value="1"/>
</dbReference>
<gene>
    <name evidence="11 14" type="primary">ligA</name>
    <name evidence="14" type="ORF">ACFQS3_03275</name>
</gene>
<feature type="binding site" evidence="11">
    <location>
        <position position="414"/>
    </location>
    <ligand>
        <name>Zn(2+)</name>
        <dbReference type="ChEBI" id="CHEBI:29105"/>
    </ligand>
</feature>
<feature type="active site" description="N6-AMP-lysine intermediate" evidence="11">
    <location>
        <position position="119"/>
    </location>
</feature>
<dbReference type="Gene3D" id="2.40.50.140">
    <property type="entry name" value="Nucleic acid-binding proteins"/>
    <property type="match status" value="1"/>
</dbReference>
<dbReference type="Gene3D" id="6.20.10.30">
    <property type="match status" value="1"/>
</dbReference>
<evidence type="ECO:0000256" key="7">
    <source>
        <dbReference type="ARBA" id="ARBA00022842"/>
    </source>
</evidence>
<keyword evidence="6 11" id="KW-0862">Zinc</keyword>
<name>A0ABW2D1N7_9ACTN</name>
<dbReference type="InterPro" id="IPR041663">
    <property type="entry name" value="DisA/LigA_HHH"/>
</dbReference>
<dbReference type="SUPFAM" id="SSF52113">
    <property type="entry name" value="BRCT domain"/>
    <property type="match status" value="1"/>
</dbReference>
<dbReference type="EC" id="6.5.1.2" evidence="11"/>
<dbReference type="SMART" id="SM00292">
    <property type="entry name" value="BRCT"/>
    <property type="match status" value="1"/>
</dbReference>
<dbReference type="Pfam" id="PF12826">
    <property type="entry name" value="HHH_2"/>
    <property type="match status" value="1"/>
</dbReference>
<keyword evidence="7 11" id="KW-0460">Magnesium</keyword>
<feature type="binding site" evidence="11">
    <location>
        <begin position="40"/>
        <end position="44"/>
    </location>
    <ligand>
        <name>NAD(+)</name>
        <dbReference type="ChEBI" id="CHEBI:57540"/>
    </ligand>
</feature>
<comment type="catalytic activity">
    <reaction evidence="10 11">
        <text>NAD(+) + (deoxyribonucleotide)n-3'-hydroxyl + 5'-phospho-(deoxyribonucleotide)m = (deoxyribonucleotide)n+m + AMP + beta-nicotinamide D-nucleotide.</text>
        <dbReference type="EC" id="6.5.1.2"/>
    </reaction>
</comment>
<dbReference type="Pfam" id="PF01653">
    <property type="entry name" value="DNA_ligase_aden"/>
    <property type="match status" value="1"/>
</dbReference>
<feature type="region of interest" description="Disordered" evidence="12">
    <location>
        <begin position="669"/>
        <end position="695"/>
    </location>
</feature>
<sequence>MSTTDANQDFESARARHEALADEITEHRRRYYTEEPIVSDSQFDELMHELVDLETAFPELKTADSPSEIVGTFSEAFTPVVHLEKMLSLQDVFSLEEVQTWADRITAEVPGERYLCEVKIDGLAVDLVYENGRLTRAATRGDGVTGEDVTANVRTIAAVPQRLTAADGFPVPDLLEVRGEVYFPSADFARLNEAQAAAGKAPFANPRNAAAGSLRQKDATKTAERPLSFIAHGLGALQGFEPDSQSHSYAALDAWGLPTSPYWRVVPTIDEAFAYIDEFGGKRHKLVHEIDGIVVKIDDIGVQRRLGATSRTPRWAVAFKFPPEEVNTRLLDIKVSIGRTGRATPYAVLDPVRVAGSEVEFATLHNADQVKAKGVLIGDIVVVRKAGDVIPEIVAPVVPARTGDETEFAMPERCPECDAVLAPAAEGDIDLRCPNARSCPGQLRERLAFATGRSCFDVDRMGYIACAALVQPLDAAPVLADEGGVFDLKMDELLPIRVVVRDPDSGLPKIDEKTGEQKVVTPFARQPDKKTGEVLPRKNAEEMLQNLETAKSQPLWRVVNALSIRHVGPVSAQALAEHFRDLDRIAEADEEEMAAVDGVGPTIAAAIKDWFAVDWHRDIVERWRAAGVRMQDEAPDPSEALPQTLEGVTVVITGGIEGYTREGAAAAVKARGGKPSSSVSKKTGAVVAGDKPGSKYDKAVQLGVTVVPGEDFDRFLEHGVGEFSSQSEDSGDENEPE</sequence>
<dbReference type="InterPro" id="IPR036420">
    <property type="entry name" value="BRCT_dom_sf"/>
</dbReference>
<dbReference type="InterPro" id="IPR010994">
    <property type="entry name" value="RuvA_2-like"/>
</dbReference>
<dbReference type="SMART" id="SM00278">
    <property type="entry name" value="HhH1"/>
    <property type="match status" value="2"/>
</dbReference>
<comment type="similarity">
    <text evidence="11">Belongs to the NAD-dependent DNA ligase family. LigA subfamily.</text>
</comment>
<evidence type="ECO:0000256" key="11">
    <source>
        <dbReference type="HAMAP-Rule" id="MF_01588"/>
    </source>
</evidence>
<dbReference type="PANTHER" id="PTHR23389:SF9">
    <property type="entry name" value="DNA LIGASE"/>
    <property type="match status" value="1"/>
</dbReference>
<keyword evidence="9 11" id="KW-0234">DNA repair</keyword>
<dbReference type="PROSITE" id="PS01055">
    <property type="entry name" value="DNA_LIGASE_N1"/>
    <property type="match status" value="1"/>
</dbReference>
<feature type="binding site" evidence="11">
    <location>
        <position position="140"/>
    </location>
    <ligand>
        <name>NAD(+)</name>
        <dbReference type="ChEBI" id="CHEBI:57540"/>
    </ligand>
</feature>
<evidence type="ECO:0000256" key="4">
    <source>
        <dbReference type="ARBA" id="ARBA00022723"/>
    </source>
</evidence>